<keyword evidence="2 3" id="KW-0808">Transferase</keyword>
<evidence type="ECO:0000313" key="5">
    <source>
        <dbReference type="Proteomes" id="UP000175691"/>
    </source>
</evidence>
<gene>
    <name evidence="3" type="primary">ppnP</name>
    <name evidence="4" type="ORF">BFC18_13955</name>
</gene>
<dbReference type="EC" id="2.4.2.1" evidence="3"/>
<comment type="caution">
    <text evidence="4">The sequence shown here is derived from an EMBL/GenBank/DDBJ whole genome shotgun (WGS) entry which is preliminary data.</text>
</comment>
<keyword evidence="5" id="KW-1185">Reference proteome</keyword>
<dbReference type="OrthoDB" id="9793848at2"/>
<dbReference type="InterPro" id="IPR011051">
    <property type="entry name" value="RmlC_Cupin_sf"/>
</dbReference>
<comment type="similarity">
    <text evidence="3">Belongs to the nucleoside phosphorylase PpnP family.</text>
</comment>
<dbReference type="InterPro" id="IPR009664">
    <property type="entry name" value="Ppnp"/>
</dbReference>
<sequence>MSLSVNSYFDDNVKSIAFESANGPCTSGVMLPGEYVFSTSKDELMKVVEGELVVKLPGSDEFQSFKTGTEFNVAANQSFDVKVSVTTAYLCFYS</sequence>
<comment type="catalytic activity">
    <reaction evidence="3">
        <text>cytidine + phosphate = cytosine + alpha-D-ribose 1-phosphate</text>
        <dbReference type="Rhea" id="RHEA:52540"/>
        <dbReference type="ChEBI" id="CHEBI:16040"/>
        <dbReference type="ChEBI" id="CHEBI:17562"/>
        <dbReference type="ChEBI" id="CHEBI:43474"/>
        <dbReference type="ChEBI" id="CHEBI:57720"/>
        <dbReference type="EC" id="2.4.2.2"/>
    </reaction>
</comment>
<dbReference type="SUPFAM" id="SSF51182">
    <property type="entry name" value="RmlC-like cupins"/>
    <property type="match status" value="1"/>
</dbReference>
<dbReference type="PANTHER" id="PTHR36540">
    <property type="entry name" value="PYRIMIDINE/PURINE NUCLEOSIDE PHOSPHORYLASE"/>
    <property type="match status" value="1"/>
</dbReference>
<dbReference type="Pfam" id="PF06865">
    <property type="entry name" value="Ppnp"/>
    <property type="match status" value="1"/>
</dbReference>
<comment type="function">
    <text evidence="3">Catalyzes the phosphorolysis of diverse nucleosides, yielding D-ribose 1-phosphate and the respective free bases. Can use uridine, adenosine, guanosine, cytidine, thymidine, inosine and xanthosine as substrates. Also catalyzes the reverse reactions.</text>
</comment>
<dbReference type="GO" id="GO:0004731">
    <property type="term" value="F:purine-nucleoside phosphorylase activity"/>
    <property type="evidence" value="ECO:0007669"/>
    <property type="project" value="UniProtKB-UniRule"/>
</dbReference>
<accession>A0A1E7Z9S9</accession>
<comment type="catalytic activity">
    <reaction evidence="3">
        <text>xanthosine + phosphate = alpha-D-ribose 1-phosphate + xanthine</text>
        <dbReference type="Rhea" id="RHEA:27638"/>
        <dbReference type="ChEBI" id="CHEBI:17712"/>
        <dbReference type="ChEBI" id="CHEBI:18107"/>
        <dbReference type="ChEBI" id="CHEBI:43474"/>
        <dbReference type="ChEBI" id="CHEBI:57720"/>
        <dbReference type="EC" id="2.4.2.1"/>
    </reaction>
</comment>
<dbReference type="AlphaFoldDB" id="A0A1E7Z9S9"/>
<comment type="catalytic activity">
    <reaction evidence="3">
        <text>guanosine + phosphate = alpha-D-ribose 1-phosphate + guanine</text>
        <dbReference type="Rhea" id="RHEA:13233"/>
        <dbReference type="ChEBI" id="CHEBI:16235"/>
        <dbReference type="ChEBI" id="CHEBI:16750"/>
        <dbReference type="ChEBI" id="CHEBI:43474"/>
        <dbReference type="ChEBI" id="CHEBI:57720"/>
        <dbReference type="EC" id="2.4.2.1"/>
    </reaction>
</comment>
<evidence type="ECO:0000256" key="2">
    <source>
        <dbReference type="ARBA" id="ARBA00022679"/>
    </source>
</evidence>
<keyword evidence="1 3" id="KW-0328">Glycosyltransferase</keyword>
<evidence type="ECO:0000313" key="4">
    <source>
        <dbReference type="EMBL" id="OFC70280.1"/>
    </source>
</evidence>
<proteinExistence type="inferred from homology"/>
<comment type="catalytic activity">
    <reaction evidence="3">
        <text>adenosine + phosphate = alpha-D-ribose 1-phosphate + adenine</text>
        <dbReference type="Rhea" id="RHEA:27642"/>
        <dbReference type="ChEBI" id="CHEBI:16335"/>
        <dbReference type="ChEBI" id="CHEBI:16708"/>
        <dbReference type="ChEBI" id="CHEBI:43474"/>
        <dbReference type="ChEBI" id="CHEBI:57720"/>
        <dbReference type="EC" id="2.4.2.1"/>
    </reaction>
</comment>
<dbReference type="Gene3D" id="2.60.120.10">
    <property type="entry name" value="Jelly Rolls"/>
    <property type="match status" value="1"/>
</dbReference>
<reference evidence="4 5" key="1">
    <citation type="submission" date="2016-08" db="EMBL/GenBank/DDBJ databases">
        <authorList>
            <person name="Seilhamer J.J."/>
        </authorList>
    </citation>
    <scope>NUCLEOTIDE SEQUENCE [LARGE SCALE GENOMIC DNA]</scope>
    <source>
        <strain evidence="4 5">KCTC 42603</strain>
    </source>
</reference>
<evidence type="ECO:0000256" key="1">
    <source>
        <dbReference type="ARBA" id="ARBA00022676"/>
    </source>
</evidence>
<comment type="catalytic activity">
    <reaction evidence="3">
        <text>a purine D-ribonucleoside + phosphate = a purine nucleobase + alpha-D-ribose 1-phosphate</text>
        <dbReference type="Rhea" id="RHEA:19805"/>
        <dbReference type="ChEBI" id="CHEBI:26386"/>
        <dbReference type="ChEBI" id="CHEBI:43474"/>
        <dbReference type="ChEBI" id="CHEBI:57720"/>
        <dbReference type="ChEBI" id="CHEBI:142355"/>
        <dbReference type="EC" id="2.4.2.1"/>
    </reaction>
</comment>
<comment type="catalytic activity">
    <reaction evidence="3">
        <text>uridine + phosphate = alpha-D-ribose 1-phosphate + uracil</text>
        <dbReference type="Rhea" id="RHEA:24388"/>
        <dbReference type="ChEBI" id="CHEBI:16704"/>
        <dbReference type="ChEBI" id="CHEBI:17568"/>
        <dbReference type="ChEBI" id="CHEBI:43474"/>
        <dbReference type="ChEBI" id="CHEBI:57720"/>
        <dbReference type="EC" id="2.4.2.2"/>
    </reaction>
</comment>
<dbReference type="GO" id="GO:0009032">
    <property type="term" value="F:thymidine phosphorylase activity"/>
    <property type="evidence" value="ECO:0007669"/>
    <property type="project" value="RHEA"/>
</dbReference>
<protein>
    <recommendedName>
        <fullName evidence="3">Pyrimidine/purine nucleoside phosphorylase</fullName>
        <ecNumber evidence="3">2.4.2.1</ecNumber>
        <ecNumber evidence="3">2.4.2.2</ecNumber>
    </recommendedName>
    <alternativeName>
        <fullName evidence="3">Adenosine phosphorylase</fullName>
    </alternativeName>
    <alternativeName>
        <fullName evidence="3">Cytidine phosphorylase</fullName>
    </alternativeName>
    <alternativeName>
        <fullName evidence="3">Guanosine phosphorylase</fullName>
    </alternativeName>
    <alternativeName>
        <fullName evidence="3">Inosine phosphorylase</fullName>
    </alternativeName>
    <alternativeName>
        <fullName evidence="3">Thymidine phosphorylase</fullName>
    </alternativeName>
    <alternativeName>
        <fullName evidence="3">Uridine phosphorylase</fullName>
    </alternativeName>
    <alternativeName>
        <fullName evidence="3">Xanthosine phosphorylase</fullName>
    </alternativeName>
</protein>
<dbReference type="RefSeq" id="WP_070125923.1">
    <property type="nucleotide sequence ID" value="NZ_MDHN01000029.1"/>
</dbReference>
<dbReference type="Proteomes" id="UP000175691">
    <property type="component" value="Unassembled WGS sequence"/>
</dbReference>
<dbReference type="GO" id="GO:0047975">
    <property type="term" value="F:guanosine phosphorylase activity"/>
    <property type="evidence" value="ECO:0007669"/>
    <property type="project" value="RHEA"/>
</dbReference>
<dbReference type="InterPro" id="IPR014710">
    <property type="entry name" value="RmlC-like_jellyroll"/>
</dbReference>
<dbReference type="GO" id="GO:0004850">
    <property type="term" value="F:uridine phosphorylase activity"/>
    <property type="evidence" value="ECO:0007669"/>
    <property type="project" value="RHEA"/>
</dbReference>
<dbReference type="HAMAP" id="MF_01537">
    <property type="entry name" value="Nucleos_phosphorylase_PpnP"/>
    <property type="match status" value="1"/>
</dbReference>
<dbReference type="STRING" id="1656094.BFC18_13955"/>
<dbReference type="EMBL" id="MDHN01000029">
    <property type="protein sequence ID" value="OFC70280.1"/>
    <property type="molecule type" value="Genomic_DNA"/>
</dbReference>
<dbReference type="FunFam" id="2.60.120.10:FF:000016">
    <property type="entry name" value="Pyrimidine/purine nucleoside phosphorylase"/>
    <property type="match status" value="1"/>
</dbReference>
<dbReference type="EC" id="2.4.2.2" evidence="3"/>
<comment type="catalytic activity">
    <reaction evidence="3">
        <text>thymidine + phosphate = 2-deoxy-alpha-D-ribose 1-phosphate + thymine</text>
        <dbReference type="Rhea" id="RHEA:16037"/>
        <dbReference type="ChEBI" id="CHEBI:17748"/>
        <dbReference type="ChEBI" id="CHEBI:17821"/>
        <dbReference type="ChEBI" id="CHEBI:43474"/>
        <dbReference type="ChEBI" id="CHEBI:57259"/>
        <dbReference type="EC" id="2.4.2.2"/>
    </reaction>
</comment>
<comment type="catalytic activity">
    <reaction evidence="3">
        <text>inosine + phosphate = alpha-D-ribose 1-phosphate + hypoxanthine</text>
        <dbReference type="Rhea" id="RHEA:27646"/>
        <dbReference type="ChEBI" id="CHEBI:17368"/>
        <dbReference type="ChEBI" id="CHEBI:17596"/>
        <dbReference type="ChEBI" id="CHEBI:43474"/>
        <dbReference type="ChEBI" id="CHEBI:57720"/>
        <dbReference type="EC" id="2.4.2.1"/>
    </reaction>
</comment>
<name>A0A1E7Z9S9_9ALTE</name>
<evidence type="ECO:0000256" key="3">
    <source>
        <dbReference type="HAMAP-Rule" id="MF_01537"/>
    </source>
</evidence>
<dbReference type="GO" id="GO:0005829">
    <property type="term" value="C:cytosol"/>
    <property type="evidence" value="ECO:0007669"/>
    <property type="project" value="TreeGrafter"/>
</dbReference>
<organism evidence="4 5">
    <name type="scientific">Alteromonas confluentis</name>
    <dbReference type="NCBI Taxonomy" id="1656094"/>
    <lineage>
        <taxon>Bacteria</taxon>
        <taxon>Pseudomonadati</taxon>
        <taxon>Pseudomonadota</taxon>
        <taxon>Gammaproteobacteria</taxon>
        <taxon>Alteromonadales</taxon>
        <taxon>Alteromonadaceae</taxon>
        <taxon>Alteromonas/Salinimonas group</taxon>
        <taxon>Alteromonas</taxon>
    </lineage>
</organism>
<dbReference type="PANTHER" id="PTHR36540:SF1">
    <property type="entry name" value="PYRIMIDINE_PURINE NUCLEOSIDE PHOSPHORYLASE"/>
    <property type="match status" value="1"/>
</dbReference>